<dbReference type="EMBL" id="JAYDYQ010002688">
    <property type="protein sequence ID" value="KAK4477319.1"/>
    <property type="molecule type" value="Genomic_DNA"/>
</dbReference>
<dbReference type="InterPro" id="IPR003245">
    <property type="entry name" value="Phytocyanin_dom"/>
</dbReference>
<dbReference type="Proteomes" id="UP001291926">
    <property type="component" value="Unassembled WGS sequence"/>
</dbReference>
<evidence type="ECO:0000313" key="4">
    <source>
        <dbReference type="Proteomes" id="UP001291926"/>
    </source>
</evidence>
<dbReference type="InterPro" id="IPR008972">
    <property type="entry name" value="Cupredoxin"/>
</dbReference>
<sequence>MSRNRISTQPYQIGKPATTWGEVPRPSPAWNDQEEACDGQPSQASGIYIQAGDGLGTTPHAVAGLESLIPGRCRPRSCRSDGLGLREWRRRRGGVGWILGLGSPDPGRRRPGEKFPGRRRPGVKLPRPAMASDLRPSQASSFTSRPATAWELLPRSSPSRNRRSQAVPTFFHLVVLILLASIHKEALATKHVVGGSNGWDESTDFDTWSSSQTFKVGDQIEFKYTSGLHSVVELASESAYKSCNIGSPLDSLNGGSNTVKLDKAGTRYFACGTSGHCQQGMKVKITAVGADASSSSSSSTTSPSSPADASSATTATASESSSKVQFLSFFTLIGSLVLALVQFNVW</sequence>
<feature type="compositionally biased region" description="Polar residues" evidence="1">
    <location>
        <begin position="1"/>
        <end position="11"/>
    </location>
</feature>
<proteinExistence type="predicted"/>
<protein>
    <recommendedName>
        <fullName evidence="2">Phytocyanin domain-containing protein</fullName>
    </recommendedName>
</protein>
<dbReference type="PANTHER" id="PTHR33021:SF489">
    <property type="entry name" value="BASIC BLUE PROTEIN-LIKE"/>
    <property type="match status" value="1"/>
</dbReference>
<dbReference type="SUPFAM" id="SSF49503">
    <property type="entry name" value="Cupredoxins"/>
    <property type="match status" value="1"/>
</dbReference>
<dbReference type="InterPro" id="IPR039391">
    <property type="entry name" value="Phytocyanin-like"/>
</dbReference>
<feature type="region of interest" description="Disordered" evidence="1">
    <location>
        <begin position="100"/>
        <end position="145"/>
    </location>
</feature>
<feature type="compositionally biased region" description="Basic and acidic residues" evidence="1">
    <location>
        <begin position="106"/>
        <end position="116"/>
    </location>
</feature>
<feature type="region of interest" description="Disordered" evidence="1">
    <location>
        <begin position="1"/>
        <end position="40"/>
    </location>
</feature>
<evidence type="ECO:0000256" key="1">
    <source>
        <dbReference type="SAM" id="MobiDB-lite"/>
    </source>
</evidence>
<dbReference type="Gene3D" id="2.60.40.420">
    <property type="entry name" value="Cupredoxins - blue copper proteins"/>
    <property type="match status" value="1"/>
</dbReference>
<dbReference type="PROSITE" id="PS51485">
    <property type="entry name" value="PHYTOCYANIN"/>
    <property type="match status" value="1"/>
</dbReference>
<feature type="domain" description="Phytocyanin" evidence="2">
    <location>
        <begin position="189"/>
        <end position="289"/>
    </location>
</feature>
<dbReference type="PANTHER" id="PTHR33021">
    <property type="entry name" value="BLUE COPPER PROTEIN"/>
    <property type="match status" value="1"/>
</dbReference>
<organism evidence="3 4">
    <name type="scientific">Penstemon davidsonii</name>
    <dbReference type="NCBI Taxonomy" id="160366"/>
    <lineage>
        <taxon>Eukaryota</taxon>
        <taxon>Viridiplantae</taxon>
        <taxon>Streptophyta</taxon>
        <taxon>Embryophyta</taxon>
        <taxon>Tracheophyta</taxon>
        <taxon>Spermatophyta</taxon>
        <taxon>Magnoliopsida</taxon>
        <taxon>eudicotyledons</taxon>
        <taxon>Gunneridae</taxon>
        <taxon>Pentapetalae</taxon>
        <taxon>asterids</taxon>
        <taxon>lamiids</taxon>
        <taxon>Lamiales</taxon>
        <taxon>Plantaginaceae</taxon>
        <taxon>Cheloneae</taxon>
        <taxon>Penstemon</taxon>
    </lineage>
</organism>
<dbReference type="Pfam" id="PF02298">
    <property type="entry name" value="Cu_bind_like"/>
    <property type="match status" value="1"/>
</dbReference>
<evidence type="ECO:0000259" key="2">
    <source>
        <dbReference type="PROSITE" id="PS51485"/>
    </source>
</evidence>
<gene>
    <name evidence="3" type="ORF">RD792_016536</name>
</gene>
<keyword evidence="4" id="KW-1185">Reference proteome</keyword>
<evidence type="ECO:0000313" key="3">
    <source>
        <dbReference type="EMBL" id="KAK4477319.1"/>
    </source>
</evidence>
<dbReference type="CDD" id="cd04216">
    <property type="entry name" value="Phytocyanin"/>
    <property type="match status" value="1"/>
</dbReference>
<feature type="compositionally biased region" description="Polar residues" evidence="1">
    <location>
        <begin position="135"/>
        <end position="145"/>
    </location>
</feature>
<reference evidence="3 4" key="1">
    <citation type="journal article" date="2023" name="bioRxiv">
        <title>Genome report: Whole genome sequence and annotation of Penstemon davidsonii.</title>
        <authorList>
            <person name="Ostevik K.L."/>
            <person name="Alabady M."/>
            <person name="Zhang M."/>
            <person name="Rausher M.D."/>
        </authorList>
    </citation>
    <scope>NUCLEOTIDE SEQUENCE [LARGE SCALE GENOMIC DNA]</scope>
    <source>
        <strain evidence="3">DNT005</strain>
        <tissue evidence="3">Whole leaf</tissue>
    </source>
</reference>
<feature type="region of interest" description="Disordered" evidence="1">
    <location>
        <begin position="293"/>
        <end position="313"/>
    </location>
</feature>
<comment type="caution">
    <text evidence="3">The sequence shown here is derived from an EMBL/GenBank/DDBJ whole genome shotgun (WGS) entry which is preliminary data.</text>
</comment>
<accession>A0ABR0CJM4</accession>
<name>A0ABR0CJM4_9LAMI</name>